<accession>A0A401Z8L0</accession>
<evidence type="ECO:0000313" key="1">
    <source>
        <dbReference type="EMBL" id="GCE03173.1"/>
    </source>
</evidence>
<name>A0A401Z8L0_9CHLR</name>
<proteinExistence type="predicted"/>
<keyword evidence="2" id="KW-1185">Reference proteome</keyword>
<evidence type="ECO:0000313" key="2">
    <source>
        <dbReference type="Proteomes" id="UP000287224"/>
    </source>
</evidence>
<reference evidence="2" key="1">
    <citation type="submission" date="2018-12" db="EMBL/GenBank/DDBJ databases">
        <title>Tengunoibacter tsumagoiensis gen. nov., sp. nov., Dictyobacter kobayashii sp. nov., D. alpinus sp. nov., and D. joshuensis sp. nov. and description of Dictyobacteraceae fam. nov. within the order Ktedonobacterales isolated from Tengu-no-mugimeshi.</title>
        <authorList>
            <person name="Wang C.M."/>
            <person name="Zheng Y."/>
            <person name="Sakai Y."/>
            <person name="Toyoda A."/>
            <person name="Minakuchi Y."/>
            <person name="Abe K."/>
            <person name="Yokota A."/>
            <person name="Yabe S."/>
        </authorList>
    </citation>
    <scope>NUCLEOTIDE SEQUENCE [LARGE SCALE GENOMIC DNA]</scope>
    <source>
        <strain evidence="2">S-27</strain>
    </source>
</reference>
<protein>
    <submittedName>
        <fullName evidence="1">Uncharacterized protein</fullName>
    </submittedName>
</protein>
<dbReference type="Proteomes" id="UP000287224">
    <property type="component" value="Unassembled WGS sequence"/>
</dbReference>
<gene>
    <name evidence="1" type="ORF">KDAU_05020</name>
</gene>
<sequence>MKSAIDLSRFGTQDQKVRFTTPPLLVLPPLEELEELEVLVELVELPPPQAASRNESKSKTLIPVNAFLRRR</sequence>
<dbReference type="EMBL" id="BIFQ01000001">
    <property type="protein sequence ID" value="GCE03173.1"/>
    <property type="molecule type" value="Genomic_DNA"/>
</dbReference>
<dbReference type="AlphaFoldDB" id="A0A401Z8L0"/>
<organism evidence="1 2">
    <name type="scientific">Dictyobacter aurantiacus</name>
    <dbReference type="NCBI Taxonomy" id="1936993"/>
    <lineage>
        <taxon>Bacteria</taxon>
        <taxon>Bacillati</taxon>
        <taxon>Chloroflexota</taxon>
        <taxon>Ktedonobacteria</taxon>
        <taxon>Ktedonobacterales</taxon>
        <taxon>Dictyobacteraceae</taxon>
        <taxon>Dictyobacter</taxon>
    </lineage>
</organism>
<comment type="caution">
    <text evidence="1">The sequence shown here is derived from an EMBL/GenBank/DDBJ whole genome shotgun (WGS) entry which is preliminary data.</text>
</comment>